<dbReference type="RefSeq" id="WP_047944125.1">
    <property type="nucleotide sequence ID" value="NZ_JAPWCI010000068.1"/>
</dbReference>
<dbReference type="OrthoDB" id="9869143at2"/>
<sequence>MFFITTDIKGVKGKICVFYKISFSDEKFEKYLLELAYQKVTIHLEIKKKHFHLFSRNKGAKIIFSDSLLTKDQDCLEDYILSGTTFSFSEMEEALEFAKNVRKATISYLRKQEKKYKWKCRQVNWSTYVKAKFML</sequence>
<evidence type="ECO:0000313" key="2">
    <source>
        <dbReference type="Proteomes" id="UP000036045"/>
    </source>
</evidence>
<reference evidence="1 2" key="1">
    <citation type="submission" date="2015-05" db="EMBL/GenBank/DDBJ databases">
        <title>Whole genome sequence and identification of bacterial endophytes from Costus igneus.</title>
        <authorList>
            <person name="Lee Y.P."/>
            <person name="Gan H.M."/>
            <person name="Eng W."/>
            <person name="Wheatley M.S."/>
            <person name="Caraballo A."/>
            <person name="Polter S."/>
            <person name="Savka M.A."/>
            <person name="Hudson A.O."/>
        </authorList>
    </citation>
    <scope>NUCLEOTIDE SEQUENCE [LARGE SCALE GENOMIC DNA]</scope>
    <source>
        <strain evidence="1 2">RIT379</strain>
    </source>
</reference>
<name>A0A0J1IA84_NIACI</name>
<evidence type="ECO:0000313" key="1">
    <source>
        <dbReference type="EMBL" id="KLV22863.1"/>
    </source>
</evidence>
<accession>A0A0J1IA84</accession>
<dbReference type="EMBL" id="LDPH01000028">
    <property type="protein sequence ID" value="KLV22863.1"/>
    <property type="molecule type" value="Genomic_DNA"/>
</dbReference>
<dbReference type="AlphaFoldDB" id="A0A0J1IA84"/>
<keyword evidence="2" id="KW-1185">Reference proteome</keyword>
<comment type="caution">
    <text evidence="1">The sequence shown here is derived from an EMBL/GenBank/DDBJ whole genome shotgun (WGS) entry which is preliminary data.</text>
</comment>
<protein>
    <submittedName>
        <fullName evidence="1">Uncharacterized protein</fullName>
    </submittedName>
</protein>
<dbReference type="PATRIC" id="fig|1397.4.peg.2851"/>
<organism evidence="1 2">
    <name type="scientific">Niallia circulans</name>
    <name type="common">Bacillus circulans</name>
    <dbReference type="NCBI Taxonomy" id="1397"/>
    <lineage>
        <taxon>Bacteria</taxon>
        <taxon>Bacillati</taxon>
        <taxon>Bacillota</taxon>
        <taxon>Bacilli</taxon>
        <taxon>Bacillales</taxon>
        <taxon>Bacillaceae</taxon>
        <taxon>Niallia</taxon>
    </lineage>
</organism>
<gene>
    <name evidence="1" type="ORF">ABW02_20460</name>
</gene>
<dbReference type="Proteomes" id="UP000036045">
    <property type="component" value="Unassembled WGS sequence"/>
</dbReference>
<proteinExistence type="predicted"/>